<dbReference type="EMBL" id="KK914627">
    <property type="protein sequence ID" value="KDP31493.1"/>
    <property type="molecule type" value="Genomic_DNA"/>
</dbReference>
<keyword evidence="2" id="KW-1185">Reference proteome</keyword>
<gene>
    <name evidence="1" type="ORF">JCGZ_15445</name>
</gene>
<proteinExistence type="predicted"/>
<sequence>MEVFTYTHTKNHDCHTFIDKCALGVNPAQAHSPTTVTRRLLHYGLVLMSRKDSLQSLECMSCRCPVSLVLVLLPMILRLLQIEMFRQLSSSHYHLLLIPILQMIPWSRLPTLRHIQQVLSRRYDTVSCR</sequence>
<name>A0A067K8Y2_JATCU</name>
<accession>A0A067K8Y2</accession>
<reference evidence="1 2" key="1">
    <citation type="journal article" date="2014" name="PLoS ONE">
        <title>Global Analysis of Gene Expression Profiles in Physic Nut (Jatropha curcas L.) Seedlings Exposed to Salt Stress.</title>
        <authorList>
            <person name="Zhang L."/>
            <person name="Zhang C."/>
            <person name="Wu P."/>
            <person name="Chen Y."/>
            <person name="Li M."/>
            <person name="Jiang H."/>
            <person name="Wu G."/>
        </authorList>
    </citation>
    <scope>NUCLEOTIDE SEQUENCE [LARGE SCALE GENOMIC DNA]</scope>
    <source>
        <strain evidence="2">cv. GZQX0401</strain>
        <tissue evidence="1">Young leaves</tissue>
    </source>
</reference>
<evidence type="ECO:0000313" key="2">
    <source>
        <dbReference type="Proteomes" id="UP000027138"/>
    </source>
</evidence>
<dbReference type="Proteomes" id="UP000027138">
    <property type="component" value="Unassembled WGS sequence"/>
</dbReference>
<organism evidence="1 2">
    <name type="scientific">Jatropha curcas</name>
    <name type="common">Barbados nut</name>
    <dbReference type="NCBI Taxonomy" id="180498"/>
    <lineage>
        <taxon>Eukaryota</taxon>
        <taxon>Viridiplantae</taxon>
        <taxon>Streptophyta</taxon>
        <taxon>Embryophyta</taxon>
        <taxon>Tracheophyta</taxon>
        <taxon>Spermatophyta</taxon>
        <taxon>Magnoliopsida</taxon>
        <taxon>eudicotyledons</taxon>
        <taxon>Gunneridae</taxon>
        <taxon>Pentapetalae</taxon>
        <taxon>rosids</taxon>
        <taxon>fabids</taxon>
        <taxon>Malpighiales</taxon>
        <taxon>Euphorbiaceae</taxon>
        <taxon>Crotonoideae</taxon>
        <taxon>Jatropheae</taxon>
        <taxon>Jatropha</taxon>
    </lineage>
</organism>
<dbReference type="AlphaFoldDB" id="A0A067K8Y2"/>
<protein>
    <submittedName>
        <fullName evidence="1">Uncharacterized protein</fullName>
    </submittedName>
</protein>
<evidence type="ECO:0000313" key="1">
    <source>
        <dbReference type="EMBL" id="KDP31493.1"/>
    </source>
</evidence>